<evidence type="ECO:0000256" key="1">
    <source>
        <dbReference type="SAM" id="Coils"/>
    </source>
</evidence>
<dbReference type="OrthoDB" id="2679997at2"/>
<dbReference type="EMBL" id="LWBR01000014">
    <property type="protein sequence ID" value="KZN96807.1"/>
    <property type="molecule type" value="Genomic_DNA"/>
</dbReference>
<organism evidence="2 3">
    <name type="scientific">Aeribacillus pallidus</name>
    <dbReference type="NCBI Taxonomy" id="33936"/>
    <lineage>
        <taxon>Bacteria</taxon>
        <taxon>Bacillati</taxon>
        <taxon>Bacillota</taxon>
        <taxon>Bacilli</taxon>
        <taxon>Bacillales</taxon>
        <taxon>Bacillaceae</taxon>
        <taxon>Aeribacillus</taxon>
    </lineage>
</organism>
<dbReference type="AlphaFoldDB" id="A0A161ZUA7"/>
<sequence length="344" mass="40806">MNKIKRNKQDYLQLQQQLIHYKSEISKYKNELASMQNKLLQEQEKTEYYKAVIRTSEQYRIAKEQFEHEILSVQSQLKEAEKHVEKISNQLSIVEEERNDLLKLLKVAVTGLLKEKQAADKKIQDLLFEIKEKERLITESKKEQLRIDLLTAERNELLDVSQFLFQSLYEKNVQRQENESVQNEKNASINDPIRAQFSYSIVLPRESDDPVTILGNALMENITEQPLHYPVLCIHIHPHQHVQFSGKIITTKNQNENDFNYNTHSSLEWEYLHPEWRKQIQEKGEYWLKPSEKLSIEPNEKISFEGFHITFPFDVFDEVLVIEGFVYCQEKKEGIPFENKIIIN</sequence>
<keyword evidence="3" id="KW-1185">Reference proteome</keyword>
<evidence type="ECO:0000313" key="3">
    <source>
        <dbReference type="Proteomes" id="UP000076476"/>
    </source>
</evidence>
<reference evidence="2 3" key="1">
    <citation type="submission" date="2016-04" db="EMBL/GenBank/DDBJ databases">
        <title>Draft genome sequence of Aeribacillus pallidus 8m3 from petroleum reservoir.</title>
        <authorList>
            <person name="Poltaraus A.B."/>
            <person name="Nazina T.N."/>
            <person name="Tourova T.P."/>
            <person name="Malakho S.M."/>
            <person name="Korshunova A.V."/>
            <person name="Sokolova D.S."/>
        </authorList>
    </citation>
    <scope>NUCLEOTIDE SEQUENCE [LARGE SCALE GENOMIC DNA]</scope>
    <source>
        <strain evidence="2 3">8m3</strain>
    </source>
</reference>
<dbReference type="STRING" id="33936.AZI98_06700"/>
<gene>
    <name evidence="2" type="ORF">AZI98_06700</name>
</gene>
<dbReference type="RefSeq" id="WP_063387511.1">
    <property type="nucleotide sequence ID" value="NZ_LWBR01000014.1"/>
</dbReference>
<evidence type="ECO:0000313" key="2">
    <source>
        <dbReference type="EMBL" id="KZN96807.1"/>
    </source>
</evidence>
<name>A0A161ZUA7_9BACI</name>
<comment type="caution">
    <text evidence="2">The sequence shown here is derived from an EMBL/GenBank/DDBJ whole genome shotgun (WGS) entry which is preliminary data.</text>
</comment>
<keyword evidence="1" id="KW-0175">Coiled coil</keyword>
<feature type="coiled-coil region" evidence="1">
    <location>
        <begin position="11"/>
        <end position="143"/>
    </location>
</feature>
<proteinExistence type="predicted"/>
<protein>
    <submittedName>
        <fullName evidence="2">Uncharacterized protein</fullName>
    </submittedName>
</protein>
<dbReference type="Proteomes" id="UP000076476">
    <property type="component" value="Unassembled WGS sequence"/>
</dbReference>
<accession>A0A161ZUA7</accession>